<dbReference type="PANTHER" id="PTHR45527:SF1">
    <property type="entry name" value="FATTY ACID SYNTHASE"/>
    <property type="match status" value="1"/>
</dbReference>
<dbReference type="EMBL" id="BMTF01000005">
    <property type="protein sequence ID" value="GGV80402.1"/>
    <property type="molecule type" value="Genomic_DNA"/>
</dbReference>
<evidence type="ECO:0000259" key="2">
    <source>
        <dbReference type="Pfam" id="PF13193"/>
    </source>
</evidence>
<dbReference type="SUPFAM" id="SSF56801">
    <property type="entry name" value="Acetyl-CoA synthetase-like"/>
    <property type="match status" value="1"/>
</dbReference>
<keyword evidence="4" id="KW-1185">Reference proteome</keyword>
<feature type="domain" description="AMP-dependent synthetase/ligase" evidence="1">
    <location>
        <begin position="12"/>
        <end position="365"/>
    </location>
</feature>
<dbReference type="InterPro" id="IPR045851">
    <property type="entry name" value="AMP-bd_C_sf"/>
</dbReference>
<dbReference type="Gene3D" id="3.30.300.30">
    <property type="match status" value="1"/>
</dbReference>
<organism evidence="3 4">
    <name type="scientific">Streptomyces gelaticus</name>
    <dbReference type="NCBI Taxonomy" id="285446"/>
    <lineage>
        <taxon>Bacteria</taxon>
        <taxon>Bacillati</taxon>
        <taxon>Actinomycetota</taxon>
        <taxon>Actinomycetes</taxon>
        <taxon>Kitasatosporales</taxon>
        <taxon>Streptomycetaceae</taxon>
        <taxon>Streptomyces</taxon>
    </lineage>
</organism>
<dbReference type="RefSeq" id="WP_189543026.1">
    <property type="nucleotide sequence ID" value="NZ_BMTF01000005.1"/>
</dbReference>
<name>A0ABQ2VV26_9ACTN</name>
<dbReference type="Pfam" id="PF00501">
    <property type="entry name" value="AMP-binding"/>
    <property type="match status" value="1"/>
</dbReference>
<sequence length="515" mass="55822">MNTKTIPLYEWFAASAKRCPDQPALEIADRVISYAELEGMAERIAVQLLGANDDVAPGRVGLLAAAGTVSAYAGYLAVQRLGATVVPLNPSFPTARNAAISQAAGLGLVLVDQERIDVDLPTRILAVDSGELSGTLPTGTGELPELVAQPGDLAYILFTSGSLGEPKGVPIQHRNISAYLGHSIKHYELEPGCRVLQPFDLTFDLSVLAMFAAFGSGATVVVPGRNDLLAAARFVRRRGLTHWFSVPSVISLTQRVEPLRPGSMPTLRHSMFAGEPLTLQQAEAWHAAAPNGVVENAYGPTELTIICAEYVLPKQVAEWPRTPNGTVPIGYGLSSLECIVLDADGKQAEEGELCIRGPQRFAGYLDPANNEGRFLTYDGDKATPYDPGTRLTDRHWYRTGDRVRISVDGYIYCERLDHQVKVRGYRIELGEIEAVLREQPGVRDAIVVAQSATGGEAVLAAAYTGRIGNTEDLFRVLRERLPSYMVPASLTAFETFPLNVNGKVDRRRLAEELSK</sequence>
<dbReference type="Proteomes" id="UP000660675">
    <property type="component" value="Unassembled WGS sequence"/>
</dbReference>
<reference evidence="4" key="1">
    <citation type="journal article" date="2019" name="Int. J. Syst. Evol. Microbiol.">
        <title>The Global Catalogue of Microorganisms (GCM) 10K type strain sequencing project: providing services to taxonomists for standard genome sequencing and annotation.</title>
        <authorList>
            <consortium name="The Broad Institute Genomics Platform"/>
            <consortium name="The Broad Institute Genome Sequencing Center for Infectious Disease"/>
            <person name="Wu L."/>
            <person name="Ma J."/>
        </authorList>
    </citation>
    <scope>NUCLEOTIDE SEQUENCE [LARGE SCALE GENOMIC DNA]</scope>
    <source>
        <strain evidence="4">JCM 4376</strain>
    </source>
</reference>
<feature type="domain" description="AMP-binding enzyme C-terminal" evidence="2">
    <location>
        <begin position="431"/>
        <end position="503"/>
    </location>
</feature>
<comment type="caution">
    <text evidence="3">The sequence shown here is derived from an EMBL/GenBank/DDBJ whole genome shotgun (WGS) entry which is preliminary data.</text>
</comment>
<evidence type="ECO:0000259" key="1">
    <source>
        <dbReference type="Pfam" id="PF00501"/>
    </source>
</evidence>
<gene>
    <name evidence="3" type="ORF">GCM10015535_18390</name>
</gene>
<dbReference type="InterPro" id="IPR000873">
    <property type="entry name" value="AMP-dep_synth/lig_dom"/>
</dbReference>
<dbReference type="Pfam" id="PF13193">
    <property type="entry name" value="AMP-binding_C"/>
    <property type="match status" value="1"/>
</dbReference>
<protein>
    <submittedName>
        <fullName evidence="3">Amino acid adenylation protein</fullName>
    </submittedName>
</protein>
<evidence type="ECO:0000313" key="4">
    <source>
        <dbReference type="Proteomes" id="UP000660675"/>
    </source>
</evidence>
<dbReference type="PANTHER" id="PTHR45527">
    <property type="entry name" value="NONRIBOSOMAL PEPTIDE SYNTHETASE"/>
    <property type="match status" value="1"/>
</dbReference>
<proteinExistence type="predicted"/>
<dbReference type="InterPro" id="IPR042099">
    <property type="entry name" value="ANL_N_sf"/>
</dbReference>
<dbReference type="Gene3D" id="3.40.50.12780">
    <property type="entry name" value="N-terminal domain of ligase-like"/>
    <property type="match status" value="1"/>
</dbReference>
<evidence type="ECO:0000313" key="3">
    <source>
        <dbReference type="EMBL" id="GGV80402.1"/>
    </source>
</evidence>
<accession>A0ABQ2VV26</accession>
<dbReference type="InterPro" id="IPR025110">
    <property type="entry name" value="AMP-bd_C"/>
</dbReference>